<dbReference type="GO" id="GO:0005829">
    <property type="term" value="C:cytosol"/>
    <property type="evidence" value="ECO:0007669"/>
    <property type="project" value="TreeGrafter"/>
</dbReference>
<dbReference type="AlphaFoldDB" id="A0A7S2LAQ5"/>
<organism evidence="1">
    <name type="scientific">Zooxanthella nutricula</name>
    <dbReference type="NCBI Taxonomy" id="1333877"/>
    <lineage>
        <taxon>Eukaryota</taxon>
        <taxon>Sar</taxon>
        <taxon>Alveolata</taxon>
        <taxon>Dinophyceae</taxon>
        <taxon>Peridiniales</taxon>
        <taxon>Peridiniales incertae sedis</taxon>
        <taxon>Zooxanthella</taxon>
    </lineage>
</organism>
<dbReference type="PRINTS" id="PR00934">
    <property type="entry name" value="XHISDIPTASE"/>
</dbReference>
<dbReference type="GO" id="GO:0006508">
    <property type="term" value="P:proteolysis"/>
    <property type="evidence" value="ECO:0007669"/>
    <property type="project" value="InterPro"/>
</dbReference>
<sequence>MEGGGRHGAEPGEATATIAVPAADLPRAKEVVTQVDVELRAEHGRSSPEIQLRLEQRAHAEDSALSEESTERLLDLMLLLPDGVLRQSAEIPGSVETSSTIARVRQEAPGMLEVLVVLRSTVPSALRALKARVARAAQRLVATADFGAGFPGWTPNRTAPLVVMAQEVFRKVEGRAVALASLHGSSEVAALLERIPHLEAVSFGPDVAGAKQPGECVKVDSVEKTWDLTRRLLERLAASESLDSDLQAVDL</sequence>
<protein>
    <submittedName>
        <fullName evidence="1">Uncharacterized protein</fullName>
    </submittedName>
</protein>
<dbReference type="GO" id="GO:0070573">
    <property type="term" value="F:metallodipeptidase activity"/>
    <property type="evidence" value="ECO:0007669"/>
    <property type="project" value="TreeGrafter"/>
</dbReference>
<dbReference type="Gene3D" id="3.40.630.10">
    <property type="entry name" value="Zn peptidases"/>
    <property type="match status" value="1"/>
</dbReference>
<accession>A0A7S2LAQ5</accession>
<proteinExistence type="predicted"/>
<name>A0A7S2LAQ5_9DINO</name>
<evidence type="ECO:0000313" key="1">
    <source>
        <dbReference type="EMBL" id="CAD9599424.1"/>
    </source>
</evidence>
<dbReference type="InterPro" id="IPR001160">
    <property type="entry name" value="Peptidase_M20C"/>
</dbReference>
<gene>
    <name evidence="1" type="ORF">BRAN1462_LOCUS37419</name>
</gene>
<dbReference type="SUPFAM" id="SSF53187">
    <property type="entry name" value="Zn-dependent exopeptidases"/>
    <property type="match status" value="1"/>
</dbReference>
<dbReference type="PANTHER" id="PTHR43501">
    <property type="entry name" value="CYTOSOL NON-SPECIFIC DIPEPTIDASE"/>
    <property type="match status" value="1"/>
</dbReference>
<dbReference type="PANTHER" id="PTHR43501:SF1">
    <property type="entry name" value="CYTOSOL NON-SPECIFIC DIPEPTIDASE"/>
    <property type="match status" value="1"/>
</dbReference>
<reference evidence="1" key="1">
    <citation type="submission" date="2021-01" db="EMBL/GenBank/DDBJ databases">
        <authorList>
            <person name="Corre E."/>
            <person name="Pelletier E."/>
            <person name="Niang G."/>
            <person name="Scheremetjew M."/>
            <person name="Finn R."/>
            <person name="Kale V."/>
            <person name="Holt S."/>
            <person name="Cochrane G."/>
            <person name="Meng A."/>
            <person name="Brown T."/>
            <person name="Cohen L."/>
        </authorList>
    </citation>
    <scope>NUCLEOTIDE SEQUENCE</scope>
    <source>
        <strain evidence="1">RCC3387</strain>
    </source>
</reference>
<dbReference type="EMBL" id="HBGW01058847">
    <property type="protein sequence ID" value="CAD9599424.1"/>
    <property type="molecule type" value="Transcribed_RNA"/>
</dbReference>